<organism evidence="2 3">
    <name type="scientific">Nocardioides aquiterrae</name>
    <dbReference type="NCBI Taxonomy" id="203799"/>
    <lineage>
        <taxon>Bacteria</taxon>
        <taxon>Bacillati</taxon>
        <taxon>Actinomycetota</taxon>
        <taxon>Actinomycetes</taxon>
        <taxon>Propionibacteriales</taxon>
        <taxon>Nocardioidaceae</taxon>
        <taxon>Nocardioides</taxon>
    </lineage>
</organism>
<accession>A0ABP4ESI8</accession>
<keyword evidence="3" id="KW-1185">Reference proteome</keyword>
<dbReference type="PIRSF" id="PIRSF000097">
    <property type="entry name" value="AKR"/>
    <property type="match status" value="1"/>
</dbReference>
<sequence length="282" mass="31206">MPTQTVPTVRLPSGEAIPVMGLGTWHLAENRDRRQAEIDALRLGLDLGLRLIDTAEMYADGATETLVGEAIAGRRDDVFLVSKVLPAHATYEATVKACRSSLKRLGTDRLDLYLLHWRGPVPLEETVLAFEELIRLGLIRYWGVSNFDIDDMAELMQVPGGAAVQTDQVLYNLMRRGVEFDLLPALQEEGIPLMAYSPIEQGRLLPHSVLATVADRHGATPVQVALAWLMTRDGVTVIPRASSEHHVRENRAAIELVLTEQDLRALDAVFPPPRTAQPLQMI</sequence>
<dbReference type="InterPro" id="IPR023210">
    <property type="entry name" value="NADP_OxRdtase_dom"/>
</dbReference>
<protein>
    <submittedName>
        <fullName evidence="2">Aldo/keto reductase</fullName>
    </submittedName>
</protein>
<dbReference type="SUPFAM" id="SSF51430">
    <property type="entry name" value="NAD(P)-linked oxidoreductase"/>
    <property type="match status" value="1"/>
</dbReference>
<dbReference type="EMBL" id="BAAAJE010000002">
    <property type="protein sequence ID" value="GAA1129327.1"/>
    <property type="molecule type" value="Genomic_DNA"/>
</dbReference>
<feature type="domain" description="NADP-dependent oxidoreductase" evidence="1">
    <location>
        <begin position="20"/>
        <end position="269"/>
    </location>
</feature>
<dbReference type="PRINTS" id="PR00069">
    <property type="entry name" value="ALDKETRDTASE"/>
</dbReference>
<evidence type="ECO:0000313" key="3">
    <source>
        <dbReference type="Proteomes" id="UP001499979"/>
    </source>
</evidence>
<evidence type="ECO:0000259" key="1">
    <source>
        <dbReference type="Pfam" id="PF00248"/>
    </source>
</evidence>
<comment type="caution">
    <text evidence="2">The sequence shown here is derived from an EMBL/GenBank/DDBJ whole genome shotgun (WGS) entry which is preliminary data.</text>
</comment>
<dbReference type="Pfam" id="PF00248">
    <property type="entry name" value="Aldo_ket_red"/>
    <property type="match status" value="1"/>
</dbReference>
<gene>
    <name evidence="2" type="ORF">GCM10009606_06420</name>
</gene>
<dbReference type="InterPro" id="IPR020471">
    <property type="entry name" value="AKR"/>
</dbReference>
<reference evidence="3" key="1">
    <citation type="journal article" date="2019" name="Int. J. Syst. Evol. Microbiol.">
        <title>The Global Catalogue of Microorganisms (GCM) 10K type strain sequencing project: providing services to taxonomists for standard genome sequencing and annotation.</title>
        <authorList>
            <consortium name="The Broad Institute Genomics Platform"/>
            <consortium name="The Broad Institute Genome Sequencing Center for Infectious Disease"/>
            <person name="Wu L."/>
            <person name="Ma J."/>
        </authorList>
    </citation>
    <scope>NUCLEOTIDE SEQUENCE [LARGE SCALE GENOMIC DNA]</scope>
    <source>
        <strain evidence="3">JCM 11813</strain>
    </source>
</reference>
<name>A0ABP4ESI8_9ACTN</name>
<dbReference type="Proteomes" id="UP001499979">
    <property type="component" value="Unassembled WGS sequence"/>
</dbReference>
<dbReference type="InterPro" id="IPR036812">
    <property type="entry name" value="NAD(P)_OxRdtase_dom_sf"/>
</dbReference>
<proteinExistence type="predicted"/>
<evidence type="ECO:0000313" key="2">
    <source>
        <dbReference type="EMBL" id="GAA1129327.1"/>
    </source>
</evidence>
<dbReference type="CDD" id="cd19138">
    <property type="entry name" value="AKR_YeaE"/>
    <property type="match status" value="1"/>
</dbReference>
<dbReference type="PANTHER" id="PTHR43638">
    <property type="entry name" value="OXIDOREDUCTASE, ALDO/KETO REDUCTASE FAMILY PROTEIN"/>
    <property type="match status" value="1"/>
</dbReference>
<dbReference type="Gene3D" id="3.20.20.100">
    <property type="entry name" value="NADP-dependent oxidoreductase domain"/>
    <property type="match status" value="1"/>
</dbReference>
<dbReference type="RefSeq" id="WP_343905599.1">
    <property type="nucleotide sequence ID" value="NZ_BAAAJE010000002.1"/>
</dbReference>
<dbReference type="PANTHER" id="PTHR43638:SF3">
    <property type="entry name" value="ALDEHYDE REDUCTASE"/>
    <property type="match status" value="1"/>
</dbReference>